<evidence type="ECO:0000313" key="3">
    <source>
        <dbReference type="EMBL" id="CCO66253.1"/>
    </source>
</evidence>
<reference evidence="3 4" key="1">
    <citation type="submission" date="2011-10" db="EMBL/GenBank/DDBJ databases">
        <authorList>
            <person name="Genoscope - CEA"/>
        </authorList>
    </citation>
    <scope>NUCLEOTIDE SEQUENCE [LARGE SCALE GENOMIC DNA]</scope>
    <source>
        <strain evidence="3 4">RCC 1105</strain>
    </source>
</reference>
<evidence type="ECO:0000256" key="1">
    <source>
        <dbReference type="SAM" id="Coils"/>
    </source>
</evidence>
<feature type="coiled-coil region" evidence="1">
    <location>
        <begin position="59"/>
        <end position="120"/>
    </location>
</feature>
<feature type="region of interest" description="Disordered" evidence="2">
    <location>
        <begin position="430"/>
        <end position="463"/>
    </location>
</feature>
<gene>
    <name evidence="3" type="ORF">Bathy07g03460</name>
</gene>
<sequence length="951" mass="107847">MLAYITSSPLFKGKKKKKKKEIDADTLDDLLEEDDSDSDSENRNETTTNTNSYYSPSNAVYLKRECIELKIKVNALEEELASIPTSGKGKETHVEHARKMMEKDAEILKLKQQNEEKEKLLSVYQSISTSKEEAISMGIDASKLLSFEKTKELQKMCAEARNVRDAYEDELRVVKARWEVSRREKREATYALEMKEKKCNAIESAREALEMDRDEARREMSAMKTELNANASRWRMDVSAWETRCLLAEKKAALLLEQRNIANEQKDIDTEEDESGSEEEEEEEKGKEKTTSGKRVKTKKWALANATNLQASMEDVNKACEEKIKKELEAASAQVLKSKRELETIELKLGVVEVERDAANKSKKNLQIELEKALARESRVLTCLDSLEMEVTGFAEACAEIGVLDSRVATASKSPSWTWHPEFYDVAAASPVDEEEEEGGEQQQQQQQRQRGRQNELVQTQGENKANALFRTVIQTVEERFEALERAFQEMMDDKEPKSLADAMRDEVKLAFISARVAEERSKGGGGGDSNNTTSATSEEKNKNAGESKANGADDDGDDDDDDENRRNSYEIEALRSEIRELTETSELLEHELNEQLTESNAKCEELTIQLKSMTLSHANASNERESMSRALEDAKSRLNSEREKVQSLESALKNAQNEGKRQIQKEIERRVDQEMEMTFEIETLKRDLASKMDRVAELDGRLKSVAAKYEAAKRESGTSEEISQQARVEIERLQKESKAKLEALRIENEELLEKVEDANVRVHQLLQEIEAMDSASAEASEHVSQAMQAIKNASSREISSLKSKLAEAEAFIEATEGMEDELISTREEMSSMKEHFSRREIELRGRIAELENIIEAVRLGRGRKVGVTPPHSPKPSPRKQFGKIGDQDDEVDDDASENSFYIRTSSKADREQTLSAIKSVDKSLRQARDEFDRVRNARSRRLGFDEKGED</sequence>
<dbReference type="RefSeq" id="XP_007512165.1">
    <property type="nucleotide sequence ID" value="XM_007512103.1"/>
</dbReference>
<feature type="coiled-coil region" evidence="1">
    <location>
        <begin position="565"/>
        <end position="776"/>
    </location>
</feature>
<feature type="region of interest" description="Disordered" evidence="2">
    <location>
        <begin position="1"/>
        <end position="55"/>
    </location>
</feature>
<dbReference type="EMBL" id="FO082272">
    <property type="protein sequence ID" value="CCO66253.1"/>
    <property type="molecule type" value="Genomic_DNA"/>
</dbReference>
<feature type="coiled-coil region" evidence="1">
    <location>
        <begin position="321"/>
        <end position="376"/>
    </location>
</feature>
<feature type="region of interest" description="Disordered" evidence="2">
    <location>
        <begin position="864"/>
        <end position="913"/>
    </location>
</feature>
<dbReference type="KEGG" id="bpg:Bathy07g03460"/>
<evidence type="ECO:0000313" key="4">
    <source>
        <dbReference type="Proteomes" id="UP000198341"/>
    </source>
</evidence>
<feature type="compositionally biased region" description="Acidic residues" evidence="2">
    <location>
        <begin position="269"/>
        <end position="283"/>
    </location>
</feature>
<feature type="compositionally biased region" description="Acidic residues" evidence="2">
    <location>
        <begin position="24"/>
        <end position="39"/>
    </location>
</feature>
<name>K8F1R5_9CHLO</name>
<feature type="compositionally biased region" description="Low complexity" evidence="2">
    <location>
        <begin position="45"/>
        <end position="55"/>
    </location>
</feature>
<feature type="region of interest" description="Disordered" evidence="2">
    <location>
        <begin position="265"/>
        <end position="297"/>
    </location>
</feature>
<feature type="compositionally biased region" description="Acidic residues" evidence="2">
    <location>
        <begin position="888"/>
        <end position="897"/>
    </location>
</feature>
<evidence type="ECO:0000256" key="2">
    <source>
        <dbReference type="SAM" id="MobiDB-lite"/>
    </source>
</evidence>
<dbReference type="GeneID" id="19014835"/>
<feature type="coiled-coil region" evidence="1">
    <location>
        <begin position="150"/>
        <end position="226"/>
    </location>
</feature>
<feature type="compositionally biased region" description="Acidic residues" evidence="2">
    <location>
        <begin position="553"/>
        <end position="563"/>
    </location>
</feature>
<feature type="region of interest" description="Disordered" evidence="2">
    <location>
        <begin position="519"/>
        <end position="565"/>
    </location>
</feature>
<keyword evidence="4" id="KW-1185">Reference proteome</keyword>
<accession>K8F1R5</accession>
<dbReference type="AlphaFoldDB" id="K8F1R5"/>
<organism evidence="3 4">
    <name type="scientific">Bathycoccus prasinos</name>
    <dbReference type="NCBI Taxonomy" id="41875"/>
    <lineage>
        <taxon>Eukaryota</taxon>
        <taxon>Viridiplantae</taxon>
        <taxon>Chlorophyta</taxon>
        <taxon>Mamiellophyceae</taxon>
        <taxon>Mamiellales</taxon>
        <taxon>Bathycoccaceae</taxon>
        <taxon>Bathycoccus</taxon>
    </lineage>
</organism>
<dbReference type="Proteomes" id="UP000198341">
    <property type="component" value="Chromosome 7"/>
</dbReference>
<proteinExistence type="predicted"/>
<protein>
    <submittedName>
        <fullName evidence="3">Kinesin K39</fullName>
    </submittedName>
</protein>
<keyword evidence="1" id="KW-0175">Coiled coil</keyword>